<organism evidence="3 4">
    <name type="scientific">Erwinia papayae</name>
    <dbReference type="NCBI Taxonomy" id="206499"/>
    <lineage>
        <taxon>Bacteria</taxon>
        <taxon>Pseudomonadati</taxon>
        <taxon>Pseudomonadota</taxon>
        <taxon>Gammaproteobacteria</taxon>
        <taxon>Enterobacterales</taxon>
        <taxon>Erwiniaceae</taxon>
        <taxon>Erwinia</taxon>
    </lineage>
</organism>
<evidence type="ECO:0008006" key="5">
    <source>
        <dbReference type="Google" id="ProtNLM"/>
    </source>
</evidence>
<accession>A0ABV3N3V0</accession>
<reference evidence="3 4" key="1">
    <citation type="submission" date="2024-07" db="EMBL/GenBank/DDBJ databases">
        <authorList>
            <person name="Dulla G.F.J."/>
            <person name="Delorm J.G."/>
        </authorList>
    </citation>
    <scope>NUCLEOTIDE SEQUENCE [LARGE SCALE GENOMIC DNA]</scope>
    <source>
        <strain evidence="3 4">JGD 233</strain>
    </source>
</reference>
<keyword evidence="2" id="KW-0081">Bacteriolytic enzyme</keyword>
<keyword evidence="1" id="KW-0929">Antimicrobial</keyword>
<dbReference type="Gene3D" id="1.10.530.40">
    <property type="match status" value="1"/>
</dbReference>
<dbReference type="InterPro" id="IPR023347">
    <property type="entry name" value="Lysozyme_dom_sf"/>
</dbReference>
<comment type="caution">
    <text evidence="3">The sequence shown here is derived from an EMBL/GenBank/DDBJ whole genome shotgun (WGS) entry which is preliminary data.</text>
</comment>
<evidence type="ECO:0000313" key="4">
    <source>
        <dbReference type="Proteomes" id="UP001554567"/>
    </source>
</evidence>
<evidence type="ECO:0000313" key="3">
    <source>
        <dbReference type="EMBL" id="MEW5290433.1"/>
    </source>
</evidence>
<sequence length="153" mass="17275">MILTACGTLPVSIADLTFAGIPQDEAKKIAGGAYKSHCSASDFVKNNRGATTELTEHQQLRLFEKVCARYVKDSIQFYNKYKKQDSVLWSKLHKTLREVFVDMKYQGALSFEMVPVFGFNDKESVIALISKNIKLLADEPGRCGINYIRENMK</sequence>
<dbReference type="Proteomes" id="UP001554567">
    <property type="component" value="Unassembled WGS sequence"/>
</dbReference>
<name>A0ABV3N3V0_9GAMM</name>
<keyword evidence="4" id="KW-1185">Reference proteome</keyword>
<evidence type="ECO:0000256" key="1">
    <source>
        <dbReference type="ARBA" id="ARBA00022529"/>
    </source>
</evidence>
<gene>
    <name evidence="3" type="ORF">ABW286_14790</name>
</gene>
<dbReference type="RefSeq" id="WP_367167944.1">
    <property type="nucleotide sequence ID" value="NZ_JBFKZN010000007.1"/>
</dbReference>
<proteinExistence type="predicted"/>
<protein>
    <recommendedName>
        <fullName evidence="5">Lipoprotein</fullName>
    </recommendedName>
</protein>
<dbReference type="EMBL" id="JBFKZN010000007">
    <property type="protein sequence ID" value="MEW5290433.1"/>
    <property type="molecule type" value="Genomic_DNA"/>
</dbReference>
<evidence type="ECO:0000256" key="2">
    <source>
        <dbReference type="ARBA" id="ARBA00022638"/>
    </source>
</evidence>